<keyword evidence="3" id="KW-1185">Reference proteome</keyword>
<evidence type="ECO:0000313" key="2">
    <source>
        <dbReference type="EMBL" id="KAK7046660.1"/>
    </source>
</evidence>
<protein>
    <recommendedName>
        <fullName evidence="4">F-box domain-containing protein</fullName>
    </recommendedName>
</protein>
<comment type="caution">
    <text evidence="2">The sequence shown here is derived from an EMBL/GenBank/DDBJ whole genome shotgun (WGS) entry which is preliminary data.</text>
</comment>
<evidence type="ECO:0008006" key="4">
    <source>
        <dbReference type="Google" id="ProtNLM"/>
    </source>
</evidence>
<feature type="region of interest" description="Disordered" evidence="1">
    <location>
        <begin position="1"/>
        <end position="41"/>
    </location>
</feature>
<accession>A0AAW0D7A2</accession>
<gene>
    <name evidence="2" type="ORF">R3P38DRAFT_2875055</name>
</gene>
<evidence type="ECO:0000313" key="3">
    <source>
        <dbReference type="Proteomes" id="UP001362999"/>
    </source>
</evidence>
<organism evidence="2 3">
    <name type="scientific">Favolaschia claudopus</name>
    <dbReference type="NCBI Taxonomy" id="2862362"/>
    <lineage>
        <taxon>Eukaryota</taxon>
        <taxon>Fungi</taxon>
        <taxon>Dikarya</taxon>
        <taxon>Basidiomycota</taxon>
        <taxon>Agaricomycotina</taxon>
        <taxon>Agaricomycetes</taxon>
        <taxon>Agaricomycetidae</taxon>
        <taxon>Agaricales</taxon>
        <taxon>Marasmiineae</taxon>
        <taxon>Mycenaceae</taxon>
        <taxon>Favolaschia</taxon>
    </lineage>
</organism>
<dbReference type="Proteomes" id="UP001362999">
    <property type="component" value="Unassembled WGS sequence"/>
</dbReference>
<dbReference type="EMBL" id="JAWWNJ010000010">
    <property type="protein sequence ID" value="KAK7046660.1"/>
    <property type="molecule type" value="Genomic_DNA"/>
</dbReference>
<dbReference type="AlphaFoldDB" id="A0AAW0D7A2"/>
<proteinExistence type="predicted"/>
<sequence length="581" mass="65654">MPSNYAPGYPVPAGMVPSRPSPHPRAAASRSQGNRHEQPIANRIPPEIATIISKYMDVRDLARAARVWRPITGASQHPAEYIKMESEKYSLLVHYEFEESLWSFDTIKTVLERMRQYNFAWSTLQHSSSISFAMPGTTANTMWAGSFNWKSGVHFMGESNGYMYEVISWKAQVGPHETRMQTKINLKQLPSLRTGKTGFKERSIHMQVEFVKAVCVEPLRKLVGILVFNSAIGADEASRTPILHVYRLNGQYHAFVDLRTRFNALTEVSQMDMRAEMVCIVAHYPSFSSSNGLASHIFMQNIDGERRVSDVLSGRNAFCTGFQFIAPDLWIATWKEKLRPYDTAATNIICAGFIECPDKITEIVVIPDALASPNHPPPDDITLIRNVWPSHDNDRCGPFYNNPKTRLFGLKYDYRNPLSGLTKSHCCLFGADTVESWVDLREDDAPPPERMHWLRLLYLNAGRTDGYGRNWFSKDFSNPLGVSLIGRRLFYAEPFAHGWSLNVIDYNPGAGSVLPHRDDHYKTRNMGDWQTSTGLHSVDPYPVAHTTTTPLHGVVRAIPTADGILLKKNDPDNVNYTMLLM</sequence>
<reference evidence="2 3" key="1">
    <citation type="journal article" date="2024" name="J Genomics">
        <title>Draft genome sequencing and assembly of Favolaschia claudopus CIRM-BRFM 2984 isolated from oak limbs.</title>
        <authorList>
            <person name="Navarro D."/>
            <person name="Drula E."/>
            <person name="Chaduli D."/>
            <person name="Cazenave R."/>
            <person name="Ahrendt S."/>
            <person name="Wang J."/>
            <person name="Lipzen A."/>
            <person name="Daum C."/>
            <person name="Barry K."/>
            <person name="Grigoriev I.V."/>
            <person name="Favel A."/>
            <person name="Rosso M.N."/>
            <person name="Martin F."/>
        </authorList>
    </citation>
    <scope>NUCLEOTIDE SEQUENCE [LARGE SCALE GENOMIC DNA]</scope>
    <source>
        <strain evidence="2 3">CIRM-BRFM 2984</strain>
    </source>
</reference>
<evidence type="ECO:0000256" key="1">
    <source>
        <dbReference type="SAM" id="MobiDB-lite"/>
    </source>
</evidence>
<name>A0AAW0D7A2_9AGAR</name>